<dbReference type="EMBL" id="NWSV01000004">
    <property type="protein sequence ID" value="PDT04772.1"/>
    <property type="molecule type" value="Genomic_DNA"/>
</dbReference>
<dbReference type="AlphaFoldDB" id="A0A2A6JFS7"/>
<evidence type="ECO:0000313" key="2">
    <source>
        <dbReference type="EMBL" id="PDT04772.1"/>
    </source>
</evidence>
<evidence type="ECO:0000313" key="3">
    <source>
        <dbReference type="Proteomes" id="UP000220768"/>
    </source>
</evidence>
<sequence>MKLHILGAIALVFATAGHVQADDRRTAAAFYFHSFTKSACGFNMTAESAEKAAATLGMSNLHDPLFPAVTAVCTEVKKGNKSKVIEIQVPDNHKVMRKVILEKAKWWQ</sequence>
<feature type="signal peptide" evidence="1">
    <location>
        <begin position="1"/>
        <end position="21"/>
    </location>
</feature>
<organism evidence="2 3">
    <name type="scientific">Rhizobium chutanense</name>
    <dbReference type="NCBI Taxonomy" id="2035448"/>
    <lineage>
        <taxon>Bacteria</taxon>
        <taxon>Pseudomonadati</taxon>
        <taxon>Pseudomonadota</taxon>
        <taxon>Alphaproteobacteria</taxon>
        <taxon>Hyphomicrobiales</taxon>
        <taxon>Rhizobiaceae</taxon>
        <taxon>Rhizobium/Agrobacterium group</taxon>
        <taxon>Rhizobium</taxon>
    </lineage>
</organism>
<dbReference type="RefSeq" id="WP_097611623.1">
    <property type="nucleotide sequence ID" value="NZ_NWSV01000004.1"/>
</dbReference>
<feature type="chain" id="PRO_5012224644" evidence="1">
    <location>
        <begin position="22"/>
        <end position="108"/>
    </location>
</feature>
<gene>
    <name evidence="2" type="ORF">CO666_08500</name>
</gene>
<name>A0A2A6JFS7_9HYPH</name>
<protein>
    <submittedName>
        <fullName evidence="2">Uncharacterized protein</fullName>
    </submittedName>
</protein>
<keyword evidence="3" id="KW-1185">Reference proteome</keyword>
<comment type="caution">
    <text evidence="2">The sequence shown here is derived from an EMBL/GenBank/DDBJ whole genome shotgun (WGS) entry which is preliminary data.</text>
</comment>
<accession>A0A2A6JFS7</accession>
<proteinExistence type="predicted"/>
<reference evidence="2 3" key="1">
    <citation type="submission" date="2017-09" db="EMBL/GenBank/DDBJ databases">
        <title>Comparative genomics of rhizobia isolated from Phaseolus vulgaris in China.</title>
        <authorList>
            <person name="Tong W."/>
        </authorList>
    </citation>
    <scope>NUCLEOTIDE SEQUENCE [LARGE SCALE GENOMIC DNA]</scope>
    <source>
        <strain evidence="2 3">C5</strain>
    </source>
</reference>
<keyword evidence="1" id="KW-0732">Signal</keyword>
<evidence type="ECO:0000256" key="1">
    <source>
        <dbReference type="SAM" id="SignalP"/>
    </source>
</evidence>
<dbReference type="Proteomes" id="UP000220768">
    <property type="component" value="Unassembled WGS sequence"/>
</dbReference>